<keyword evidence="4" id="KW-1185">Reference proteome</keyword>
<dbReference type="Proteomes" id="UP000621454">
    <property type="component" value="Unassembled WGS sequence"/>
</dbReference>
<organism evidence="3 4">
    <name type="scientific">Gordonia jinhuaensis</name>
    <dbReference type="NCBI Taxonomy" id="1517702"/>
    <lineage>
        <taxon>Bacteria</taxon>
        <taxon>Bacillati</taxon>
        <taxon>Actinomycetota</taxon>
        <taxon>Actinomycetes</taxon>
        <taxon>Mycobacteriales</taxon>
        <taxon>Gordoniaceae</taxon>
        <taxon>Gordonia</taxon>
    </lineage>
</organism>
<reference evidence="3" key="1">
    <citation type="journal article" date="2014" name="Int. J. Syst. Evol. Microbiol.">
        <title>Complete genome sequence of Corynebacterium casei LMG S-19264T (=DSM 44701T), isolated from a smear-ripened cheese.</title>
        <authorList>
            <consortium name="US DOE Joint Genome Institute (JGI-PGF)"/>
            <person name="Walter F."/>
            <person name="Albersmeier A."/>
            <person name="Kalinowski J."/>
            <person name="Ruckert C."/>
        </authorList>
    </citation>
    <scope>NUCLEOTIDE SEQUENCE</scope>
    <source>
        <strain evidence="3">CGMCC 1.12827</strain>
    </source>
</reference>
<dbReference type="InterPro" id="IPR029052">
    <property type="entry name" value="Metallo-depent_PP-like"/>
</dbReference>
<dbReference type="PROSITE" id="PS51318">
    <property type="entry name" value="TAT"/>
    <property type="match status" value="1"/>
</dbReference>
<evidence type="ECO:0000313" key="3">
    <source>
        <dbReference type="EMBL" id="GGB45993.1"/>
    </source>
</evidence>
<reference evidence="3" key="2">
    <citation type="submission" date="2020-09" db="EMBL/GenBank/DDBJ databases">
        <authorList>
            <person name="Sun Q."/>
            <person name="Zhou Y."/>
        </authorList>
    </citation>
    <scope>NUCLEOTIDE SEQUENCE</scope>
    <source>
        <strain evidence="3">CGMCC 1.12827</strain>
    </source>
</reference>
<proteinExistence type="predicted"/>
<dbReference type="InterPro" id="IPR052900">
    <property type="entry name" value="Phospholipid_Metab_Enz"/>
</dbReference>
<comment type="caution">
    <text evidence="3">The sequence shown here is derived from an EMBL/GenBank/DDBJ whole genome shotgun (WGS) entry which is preliminary data.</text>
</comment>
<accession>A0A916WZP3</accession>
<dbReference type="PANTHER" id="PTHR43606">
    <property type="entry name" value="PHOSPHATASE, PUTATIVE (AFU_ORTHOLOGUE AFUA_6G08710)-RELATED"/>
    <property type="match status" value="1"/>
</dbReference>
<dbReference type="CDD" id="cd07389">
    <property type="entry name" value="MPP_PhoD"/>
    <property type="match status" value="1"/>
</dbReference>
<feature type="domain" description="Phospholipase D N-terminal" evidence="2">
    <location>
        <begin position="50"/>
        <end position="151"/>
    </location>
</feature>
<dbReference type="Pfam" id="PF09423">
    <property type="entry name" value="PhoD"/>
    <property type="match status" value="1"/>
</dbReference>
<evidence type="ECO:0000313" key="4">
    <source>
        <dbReference type="Proteomes" id="UP000621454"/>
    </source>
</evidence>
<protein>
    <submittedName>
        <fullName evidence="3">Phosphodiesterase/alkaline phosphatase D</fullName>
    </submittedName>
</protein>
<dbReference type="InterPro" id="IPR006311">
    <property type="entry name" value="TAT_signal"/>
</dbReference>
<name>A0A916WZP3_9ACTN</name>
<dbReference type="AlphaFoldDB" id="A0A916WZP3"/>
<dbReference type="Pfam" id="PF16655">
    <property type="entry name" value="PhoD_N"/>
    <property type="match status" value="1"/>
</dbReference>
<sequence>MATTPEQSISRRRVLAAGAITVATATVADGLTQTFAGRAQATPAARAFVHGVASGDPLPDAVLIWTRITPSVQATPGSGRGAPARLRWEVATDPGFAHVVRSGVVTTTAARDHTVTVDVTGLSPATVYLYRFTSLDGPTSGQVSPIGRTKTAPAHGTDLRALNLAFVCCSNYEAGYFTAYRRLAEHSELDAVVELGDYIYEYAHNGYVGRAGALRTAQPLNTVAHLNDYRQRFATHRTDADLQEAHRKFPWICTLDDHEYADNAYANGATGDDPNIPARDGTWAQRKRAALQAYTEWIPLRWSGDLSNPKFYRTLRFGTLAEISMLDLRTYRTEQADVFSRQIDSDVATITGKAQLDWLIASLASSTTRWQLVGNPVMMAPFMFPPFDTATVGAIAEMLGLPKEGVVVNTDQWDGYSHDREKLFAAIEKNRVRNPVFVTGDIHSSWANELPIDAGRYPDTANAGVEFVVPSVTANSLAESIGVPDRTAAVPAEQAIRAVNRHVRWNQMDQHGFLILEVTPGSAVASWHLLDSVITTDSRDRVAARWRVRDRSRHIESV</sequence>
<dbReference type="InterPro" id="IPR032093">
    <property type="entry name" value="PhoD_N"/>
</dbReference>
<dbReference type="PANTHER" id="PTHR43606:SF2">
    <property type="entry name" value="ALKALINE PHOSPHATASE FAMILY PROTEIN (AFU_ORTHOLOGUE AFUA_5G03860)"/>
    <property type="match status" value="1"/>
</dbReference>
<dbReference type="SUPFAM" id="SSF56300">
    <property type="entry name" value="Metallo-dependent phosphatases"/>
    <property type="match status" value="1"/>
</dbReference>
<dbReference type="EMBL" id="BMGC01000046">
    <property type="protein sequence ID" value="GGB45993.1"/>
    <property type="molecule type" value="Genomic_DNA"/>
</dbReference>
<dbReference type="Gene3D" id="3.60.21.70">
    <property type="entry name" value="PhoD-like phosphatase"/>
    <property type="match status" value="1"/>
</dbReference>
<dbReference type="RefSeq" id="WP_188588585.1">
    <property type="nucleotide sequence ID" value="NZ_BMGC01000046.1"/>
</dbReference>
<feature type="domain" description="PhoD-like phosphatase metallophosphatase" evidence="1">
    <location>
        <begin position="164"/>
        <end position="527"/>
    </location>
</feature>
<dbReference type="Gene3D" id="2.60.40.380">
    <property type="entry name" value="Purple acid phosphatase-like, N-terminal"/>
    <property type="match status" value="1"/>
</dbReference>
<evidence type="ECO:0000259" key="1">
    <source>
        <dbReference type="Pfam" id="PF09423"/>
    </source>
</evidence>
<gene>
    <name evidence="3" type="ORF">GCM10011489_36740</name>
</gene>
<dbReference type="InterPro" id="IPR038607">
    <property type="entry name" value="PhoD-like_sf"/>
</dbReference>
<evidence type="ECO:0000259" key="2">
    <source>
        <dbReference type="Pfam" id="PF16655"/>
    </source>
</evidence>
<dbReference type="InterPro" id="IPR018946">
    <property type="entry name" value="PhoD-like_MPP"/>
</dbReference>